<evidence type="ECO:0000256" key="7">
    <source>
        <dbReference type="RuleBase" id="RU361187"/>
    </source>
</evidence>
<reference evidence="9" key="2">
    <citation type="submission" date="2020-09" db="EMBL/GenBank/DDBJ databases">
        <authorList>
            <person name="Sun Q."/>
            <person name="Zhou Y."/>
        </authorList>
    </citation>
    <scope>NUCLEOTIDE SEQUENCE</scope>
    <source>
        <strain evidence="9">CGMCC 1.15454</strain>
    </source>
</reference>
<evidence type="ECO:0000256" key="2">
    <source>
        <dbReference type="ARBA" id="ARBA00022729"/>
    </source>
</evidence>
<dbReference type="EMBL" id="BMJD01000003">
    <property type="protein sequence ID" value="GGB32949.1"/>
    <property type="molecule type" value="Genomic_DNA"/>
</dbReference>
<dbReference type="Proteomes" id="UP000621492">
    <property type="component" value="Unassembled WGS sequence"/>
</dbReference>
<evidence type="ECO:0000256" key="1">
    <source>
        <dbReference type="ARBA" id="ARBA00009865"/>
    </source>
</evidence>
<organism evidence="9 10">
    <name type="scientific">Lentibacillus populi</name>
    <dbReference type="NCBI Taxonomy" id="1827502"/>
    <lineage>
        <taxon>Bacteria</taxon>
        <taxon>Bacillati</taxon>
        <taxon>Bacillota</taxon>
        <taxon>Bacilli</taxon>
        <taxon>Bacillales</taxon>
        <taxon>Bacillaceae</taxon>
        <taxon>Lentibacillus</taxon>
    </lineage>
</organism>
<dbReference type="InterPro" id="IPR016828">
    <property type="entry name" value="Alpha-L-arabinofuranosidase"/>
</dbReference>
<sequence length="333" mass="37467">MKTQPHNNVTGEKSEMFMNPLLESGPDPYVYKHTDGYYYFMITLSNHIAIWKSPTVTGIATSEKKIIWTPPAEGPYSHNIWAPEIHYINGKWFIYFTANDGGGDDTRHIFVLENSSPDPLLGDWHFKDAVNTEHSGLDGTVLQHMDELYFVYSGYGYFPDYGSALYIAKMKNPWTLIGENVLISAPSDEWEKQGGMAINEGPIFLKRDGKIFLVFSASATWSDDYCLGMLTACETANLLDPDSWIKSPEPVFSKNVKNRVFSPGHNSFTKSPDETEDWIVYHAFSFSEGEGDHGLGKLRSPRIQKINWKPDGTPDFDTPLPAYTPIAKPSGEV</sequence>
<dbReference type="GO" id="GO:0005975">
    <property type="term" value="P:carbohydrate metabolic process"/>
    <property type="evidence" value="ECO:0007669"/>
    <property type="project" value="InterPro"/>
</dbReference>
<dbReference type="PANTHER" id="PTHR43817">
    <property type="entry name" value="GLYCOSYL HYDROLASE"/>
    <property type="match status" value="1"/>
</dbReference>
<dbReference type="Pfam" id="PF04616">
    <property type="entry name" value="Glyco_hydro_43"/>
    <property type="match status" value="1"/>
</dbReference>
<dbReference type="SUPFAM" id="SSF75005">
    <property type="entry name" value="Arabinanase/levansucrase/invertase"/>
    <property type="match status" value="1"/>
</dbReference>
<dbReference type="AlphaFoldDB" id="A0A9W5TVM2"/>
<dbReference type="PIRSF" id="PIRSF025414">
    <property type="entry name" value="Alpha-L-arabinofuranosidase"/>
    <property type="match status" value="1"/>
</dbReference>
<dbReference type="InterPro" id="IPR006710">
    <property type="entry name" value="Glyco_hydro_43"/>
</dbReference>
<evidence type="ECO:0000256" key="8">
    <source>
        <dbReference type="SAM" id="MobiDB-lite"/>
    </source>
</evidence>
<comment type="caution">
    <text evidence="9">The sequence shown here is derived from an EMBL/GenBank/DDBJ whole genome shotgun (WGS) entry which is preliminary data.</text>
</comment>
<dbReference type="CDD" id="cd18820">
    <property type="entry name" value="GH43_LbAraf43-like"/>
    <property type="match status" value="1"/>
</dbReference>
<evidence type="ECO:0000313" key="9">
    <source>
        <dbReference type="EMBL" id="GGB32949.1"/>
    </source>
</evidence>
<feature type="site" description="Important for catalytic activity, responsible for pKa modulation of the active site Glu and correct orientation of both the proton donor and substrate" evidence="6">
    <location>
        <position position="138"/>
    </location>
</feature>
<feature type="active site" description="Proton acceptor" evidence="5">
    <location>
        <position position="27"/>
    </location>
</feature>
<proteinExistence type="inferred from homology"/>
<evidence type="ECO:0000256" key="5">
    <source>
        <dbReference type="PIRSR" id="PIRSR606710-1"/>
    </source>
</evidence>
<keyword evidence="4 7" id="KW-0326">Glycosidase</keyword>
<feature type="active site" description="Proton donor" evidence="5">
    <location>
        <position position="200"/>
    </location>
</feature>
<keyword evidence="2" id="KW-0732">Signal</keyword>
<dbReference type="InterPro" id="IPR023296">
    <property type="entry name" value="Glyco_hydro_beta-prop_sf"/>
</dbReference>
<keyword evidence="10" id="KW-1185">Reference proteome</keyword>
<evidence type="ECO:0000256" key="3">
    <source>
        <dbReference type="ARBA" id="ARBA00022801"/>
    </source>
</evidence>
<comment type="similarity">
    <text evidence="1 7">Belongs to the glycosyl hydrolase 43 family.</text>
</comment>
<feature type="region of interest" description="Disordered" evidence="8">
    <location>
        <begin position="310"/>
        <end position="333"/>
    </location>
</feature>
<protein>
    <submittedName>
        <fullName evidence="9">Glycosyl hydrolase</fullName>
    </submittedName>
</protein>
<dbReference type="Gene3D" id="2.115.10.20">
    <property type="entry name" value="Glycosyl hydrolase domain, family 43"/>
    <property type="match status" value="1"/>
</dbReference>
<evidence type="ECO:0000313" key="10">
    <source>
        <dbReference type="Proteomes" id="UP000621492"/>
    </source>
</evidence>
<evidence type="ECO:0000256" key="4">
    <source>
        <dbReference type="ARBA" id="ARBA00023295"/>
    </source>
</evidence>
<accession>A0A9W5TVM2</accession>
<gene>
    <name evidence="9" type="ORF">GCM10011409_07980</name>
</gene>
<keyword evidence="3 7" id="KW-0378">Hydrolase</keyword>
<name>A0A9W5TVM2_9BACI</name>
<dbReference type="PANTHER" id="PTHR43817:SF1">
    <property type="entry name" value="HYDROLASE, FAMILY 43, PUTATIVE (AFU_ORTHOLOGUE AFUA_3G01660)-RELATED"/>
    <property type="match status" value="1"/>
</dbReference>
<dbReference type="GO" id="GO:0004553">
    <property type="term" value="F:hydrolase activity, hydrolyzing O-glycosyl compounds"/>
    <property type="evidence" value="ECO:0007669"/>
    <property type="project" value="InterPro"/>
</dbReference>
<evidence type="ECO:0000256" key="6">
    <source>
        <dbReference type="PIRSR" id="PIRSR606710-2"/>
    </source>
</evidence>
<reference evidence="9" key="1">
    <citation type="journal article" date="2014" name="Int. J. Syst. Evol. Microbiol.">
        <title>Complete genome sequence of Corynebacterium casei LMG S-19264T (=DSM 44701T), isolated from a smear-ripened cheese.</title>
        <authorList>
            <consortium name="US DOE Joint Genome Institute (JGI-PGF)"/>
            <person name="Walter F."/>
            <person name="Albersmeier A."/>
            <person name="Kalinowski J."/>
            <person name="Ruckert C."/>
        </authorList>
    </citation>
    <scope>NUCLEOTIDE SEQUENCE</scope>
    <source>
        <strain evidence="9">CGMCC 1.15454</strain>
    </source>
</reference>